<reference evidence="1 2" key="1">
    <citation type="submission" date="2021-06" db="EMBL/GenBank/DDBJ databases">
        <title>Caerostris extrusa draft genome.</title>
        <authorList>
            <person name="Kono N."/>
            <person name="Arakawa K."/>
        </authorList>
    </citation>
    <scope>NUCLEOTIDE SEQUENCE [LARGE SCALE GENOMIC DNA]</scope>
</reference>
<name>A0AAV4NYI7_CAEEX</name>
<evidence type="ECO:0000313" key="1">
    <source>
        <dbReference type="EMBL" id="GIX88601.1"/>
    </source>
</evidence>
<gene>
    <name evidence="1" type="ORF">CEXT_558911</name>
</gene>
<dbReference type="EMBL" id="BPLR01003785">
    <property type="protein sequence ID" value="GIX88601.1"/>
    <property type="molecule type" value="Genomic_DNA"/>
</dbReference>
<accession>A0AAV4NYI7</accession>
<sequence length="68" mass="7986">MQHVGRLPLTSSDHQMRYRTDVPDTKIMGLRLELRILRLGDKRWCRSRGGGSSVTTFNDYFQLLTQFE</sequence>
<proteinExistence type="predicted"/>
<organism evidence="1 2">
    <name type="scientific">Caerostris extrusa</name>
    <name type="common">Bark spider</name>
    <name type="synonym">Caerostris bankana</name>
    <dbReference type="NCBI Taxonomy" id="172846"/>
    <lineage>
        <taxon>Eukaryota</taxon>
        <taxon>Metazoa</taxon>
        <taxon>Ecdysozoa</taxon>
        <taxon>Arthropoda</taxon>
        <taxon>Chelicerata</taxon>
        <taxon>Arachnida</taxon>
        <taxon>Araneae</taxon>
        <taxon>Araneomorphae</taxon>
        <taxon>Entelegynae</taxon>
        <taxon>Araneoidea</taxon>
        <taxon>Araneidae</taxon>
        <taxon>Caerostris</taxon>
    </lineage>
</organism>
<dbReference type="AlphaFoldDB" id="A0AAV4NYI7"/>
<evidence type="ECO:0000313" key="2">
    <source>
        <dbReference type="Proteomes" id="UP001054945"/>
    </source>
</evidence>
<protein>
    <submittedName>
        <fullName evidence="1">Uncharacterized protein</fullName>
    </submittedName>
</protein>
<dbReference type="Proteomes" id="UP001054945">
    <property type="component" value="Unassembled WGS sequence"/>
</dbReference>
<keyword evidence="2" id="KW-1185">Reference proteome</keyword>
<comment type="caution">
    <text evidence="1">The sequence shown here is derived from an EMBL/GenBank/DDBJ whole genome shotgun (WGS) entry which is preliminary data.</text>
</comment>